<proteinExistence type="predicted"/>
<accession>A0A2T7CMJ3</accession>
<dbReference type="Gramene" id="PUZ44541">
    <property type="protein sequence ID" value="PUZ44541"/>
    <property type="gene ID" value="GQ55_8G111200"/>
</dbReference>
<evidence type="ECO:0000313" key="2">
    <source>
        <dbReference type="EMBL" id="PUZ44541.1"/>
    </source>
</evidence>
<feature type="compositionally biased region" description="Basic and acidic residues" evidence="1">
    <location>
        <begin position="511"/>
        <end position="522"/>
    </location>
</feature>
<dbReference type="STRING" id="1504633.A0A2T7CMJ3"/>
<name>A0A2T7CMJ3_9POAL</name>
<gene>
    <name evidence="2" type="ORF">GQ55_8G111200</name>
</gene>
<dbReference type="OrthoDB" id="693261at2759"/>
<evidence type="ECO:0008006" key="4">
    <source>
        <dbReference type="Google" id="ProtNLM"/>
    </source>
</evidence>
<feature type="region of interest" description="Disordered" evidence="1">
    <location>
        <begin position="49"/>
        <end position="76"/>
    </location>
</feature>
<keyword evidence="3" id="KW-1185">Reference proteome</keyword>
<feature type="region of interest" description="Disordered" evidence="1">
    <location>
        <begin position="577"/>
        <end position="601"/>
    </location>
</feature>
<reference evidence="2 3" key="1">
    <citation type="submission" date="2018-04" db="EMBL/GenBank/DDBJ databases">
        <title>WGS assembly of Panicum hallii var. hallii HAL2.</title>
        <authorList>
            <person name="Lovell J."/>
            <person name="Jenkins J."/>
            <person name="Lowry D."/>
            <person name="Mamidi S."/>
            <person name="Sreedasyam A."/>
            <person name="Weng X."/>
            <person name="Barry K."/>
            <person name="Bonette J."/>
            <person name="Campitelli B."/>
            <person name="Daum C."/>
            <person name="Gordon S."/>
            <person name="Gould B."/>
            <person name="Lipzen A."/>
            <person name="MacQueen A."/>
            <person name="Palacio-Mejia J."/>
            <person name="Plott C."/>
            <person name="Shakirov E."/>
            <person name="Shu S."/>
            <person name="Yoshinaga Y."/>
            <person name="Zane M."/>
            <person name="Rokhsar D."/>
            <person name="Grimwood J."/>
            <person name="Schmutz J."/>
            <person name="Juenger T."/>
        </authorList>
    </citation>
    <scope>NUCLEOTIDE SEQUENCE [LARGE SCALE GENOMIC DNA]</scope>
    <source>
        <strain evidence="3">cv. HAL2</strain>
    </source>
</reference>
<sequence length="653" mass="71758">MYAEFVACYEATGQVNWLKKFIPGLKIIDDISRPLKLYCDNEPAVIDPLGPQRPRWASSHTRPDRGHSSPFIAGGPPSHCAIKRRWGLAAQGTRFTVPPPPHQQSRTLADLSEDQSPTARMFRGYDGRGIRGRRGGRSFGAGRDMGETSDTSRDRQWETKDEVVRSGGGGRRTVAGFTGGLQRGDGGFRGGRGRGWPRVGAEARRGRAGAAGKGKIIEEGDKKKRSEEGGGGADEEIAEAGEDEGGLEQGVGIMCSRCTKRGHVAENAQDHVSHRCPLLKQSRPMAHAVGYAVHGLGFCHIPHPPLPRSKKEPKSAVISVAGGVLTMEQVVSQLQRIFLGKWTWELMEQEDNIFITNFPSKHELQRAIAFGGADVKEAGLQGLRLQFDVWVEKEEGFLLPKVWVRVYGIRKALREFMNLWAVGSMLGSTQTIQVAVLNPMLIPAHLDVVIGDHHFELEFEVERLGLDENGEEMEVTWRGGEDGREEEEEGEQEEDTANDRNPKRQKGSDGSGKEGDEQHIDQDMQVNNLGLNIPELRERLTAMSETDFEAFLREKANGILDGVVSEALDVLAEKFEEPPASEVEEEESVQSSEKETQVPETAVCEMDEDRDLAMHCSRQEGGGTIISRLEVGVHAPAAIPNFGVSSESQPKVG</sequence>
<dbReference type="PANTHER" id="PTHR33170">
    <property type="entry name" value="DUF4283 DOMAIN-CONTAINING PROTEIN-RELATED"/>
    <property type="match status" value="1"/>
</dbReference>
<feature type="region of interest" description="Disordered" evidence="1">
    <location>
        <begin position="120"/>
        <end position="234"/>
    </location>
</feature>
<feature type="compositionally biased region" description="Acidic residues" evidence="1">
    <location>
        <begin position="483"/>
        <end position="496"/>
    </location>
</feature>
<evidence type="ECO:0000256" key="1">
    <source>
        <dbReference type="SAM" id="MobiDB-lite"/>
    </source>
</evidence>
<organism evidence="2 3">
    <name type="scientific">Panicum hallii var. hallii</name>
    <dbReference type="NCBI Taxonomy" id="1504633"/>
    <lineage>
        <taxon>Eukaryota</taxon>
        <taxon>Viridiplantae</taxon>
        <taxon>Streptophyta</taxon>
        <taxon>Embryophyta</taxon>
        <taxon>Tracheophyta</taxon>
        <taxon>Spermatophyta</taxon>
        <taxon>Magnoliopsida</taxon>
        <taxon>Liliopsida</taxon>
        <taxon>Poales</taxon>
        <taxon>Poaceae</taxon>
        <taxon>PACMAD clade</taxon>
        <taxon>Panicoideae</taxon>
        <taxon>Panicodae</taxon>
        <taxon>Paniceae</taxon>
        <taxon>Panicinae</taxon>
        <taxon>Panicum</taxon>
        <taxon>Panicum sect. Panicum</taxon>
    </lineage>
</organism>
<feature type="compositionally biased region" description="Gly residues" evidence="1">
    <location>
        <begin position="166"/>
        <end position="194"/>
    </location>
</feature>
<dbReference type="EMBL" id="CM009756">
    <property type="protein sequence ID" value="PUZ44541.1"/>
    <property type="molecule type" value="Genomic_DNA"/>
</dbReference>
<protein>
    <recommendedName>
        <fullName evidence="4">DUF4283 domain-containing protein</fullName>
    </recommendedName>
</protein>
<evidence type="ECO:0000313" key="3">
    <source>
        <dbReference type="Proteomes" id="UP000244336"/>
    </source>
</evidence>
<feature type="compositionally biased region" description="Basic and acidic residues" evidence="1">
    <location>
        <begin position="144"/>
        <end position="164"/>
    </location>
</feature>
<feature type="compositionally biased region" description="Basic and acidic residues" evidence="1">
    <location>
        <begin position="215"/>
        <end position="228"/>
    </location>
</feature>
<dbReference type="AlphaFoldDB" id="A0A2T7CMJ3"/>
<dbReference type="Proteomes" id="UP000244336">
    <property type="component" value="Chromosome 8"/>
</dbReference>
<feature type="region of interest" description="Disordered" evidence="1">
    <location>
        <begin position="470"/>
        <end position="528"/>
    </location>
</feature>
<dbReference type="PANTHER" id="PTHR33170:SF40">
    <property type="entry name" value="OS04G0557100 PROTEIN"/>
    <property type="match status" value="1"/>
</dbReference>